<reference evidence="1 2" key="1">
    <citation type="submission" date="2019-10" db="EMBL/GenBank/DDBJ databases">
        <title>Description of Paenibacillus humi sp. nov.</title>
        <authorList>
            <person name="Carlier A."/>
            <person name="Qi S."/>
        </authorList>
    </citation>
    <scope>NUCLEOTIDE SEQUENCE [LARGE SCALE GENOMIC DNA]</scope>
    <source>
        <strain evidence="1 2">LMG 31461</strain>
    </source>
</reference>
<dbReference type="RefSeq" id="WP_171630151.1">
    <property type="nucleotide sequence ID" value="NZ_WHNY01000033.1"/>
</dbReference>
<gene>
    <name evidence="1" type="ORF">GC096_10235</name>
</gene>
<evidence type="ECO:0000313" key="2">
    <source>
        <dbReference type="Proteomes" id="UP000653578"/>
    </source>
</evidence>
<dbReference type="Proteomes" id="UP000653578">
    <property type="component" value="Unassembled WGS sequence"/>
</dbReference>
<accession>A0ABX1X7K0</accession>
<keyword evidence="2" id="KW-1185">Reference proteome</keyword>
<comment type="caution">
    <text evidence="1">The sequence shown here is derived from an EMBL/GenBank/DDBJ whole genome shotgun (WGS) entry which is preliminary data.</text>
</comment>
<dbReference type="EMBL" id="WHNY01000033">
    <property type="protein sequence ID" value="NOU64405.1"/>
    <property type="molecule type" value="Genomic_DNA"/>
</dbReference>
<sequence>MKRISLLLLIALSIFVIYQIQKPILTENSAIIKAKEYVKVINEKTNGNWDTEKQAAYCLLENDSFWNKIIGNRQWSVMIDGIAVNIKATSGEFVEMVFPLDGVINELPK</sequence>
<organism evidence="1 2">
    <name type="scientific">Paenibacillus plantarum</name>
    <dbReference type="NCBI Taxonomy" id="2654975"/>
    <lineage>
        <taxon>Bacteria</taxon>
        <taxon>Bacillati</taxon>
        <taxon>Bacillota</taxon>
        <taxon>Bacilli</taxon>
        <taxon>Bacillales</taxon>
        <taxon>Paenibacillaceae</taxon>
        <taxon>Paenibacillus</taxon>
    </lineage>
</organism>
<proteinExistence type="predicted"/>
<protein>
    <submittedName>
        <fullName evidence="1">Uncharacterized protein</fullName>
    </submittedName>
</protein>
<name>A0ABX1X7K0_9BACL</name>
<evidence type="ECO:0000313" key="1">
    <source>
        <dbReference type="EMBL" id="NOU64405.1"/>
    </source>
</evidence>